<protein>
    <submittedName>
        <fullName evidence="4">Metal-sensing transcriptional repressor</fullName>
    </submittedName>
</protein>
<dbReference type="InterPro" id="IPR003735">
    <property type="entry name" value="Metal_Tscrpt_repr"/>
</dbReference>
<dbReference type="PANTHER" id="PTHR33677">
    <property type="entry name" value="TRANSCRIPTIONAL REPRESSOR FRMR-RELATED"/>
    <property type="match status" value="1"/>
</dbReference>
<feature type="region of interest" description="Disordered" evidence="3">
    <location>
        <begin position="1"/>
        <end position="44"/>
    </location>
</feature>
<proteinExistence type="inferred from homology"/>
<evidence type="ECO:0000313" key="4">
    <source>
        <dbReference type="EMBL" id="MSA95539.1"/>
    </source>
</evidence>
<accession>A0A7K0IBV0</accession>
<reference evidence="4 5" key="1">
    <citation type="journal article" date="2019" name="Nat. Med.">
        <title>A library of human gut bacterial isolates paired with longitudinal multiomics data enables mechanistic microbiome research.</title>
        <authorList>
            <person name="Poyet M."/>
            <person name="Groussin M."/>
            <person name="Gibbons S.M."/>
            <person name="Avila-Pacheco J."/>
            <person name="Jiang X."/>
            <person name="Kearney S.M."/>
            <person name="Perrotta A.R."/>
            <person name="Berdy B."/>
            <person name="Zhao S."/>
            <person name="Lieberman T.D."/>
            <person name="Swanson P.K."/>
            <person name="Smith M."/>
            <person name="Roesemann S."/>
            <person name="Alexander J.E."/>
            <person name="Rich S.A."/>
            <person name="Livny J."/>
            <person name="Vlamakis H."/>
            <person name="Clish C."/>
            <person name="Bullock K."/>
            <person name="Deik A."/>
            <person name="Scott J."/>
            <person name="Pierce K.A."/>
            <person name="Xavier R.J."/>
            <person name="Alm E.J."/>
        </authorList>
    </citation>
    <scope>NUCLEOTIDE SEQUENCE [LARGE SCALE GENOMIC DNA]</scope>
    <source>
        <strain evidence="4 5">BIOML-A1</strain>
    </source>
</reference>
<dbReference type="PANTHER" id="PTHR33677:SF3">
    <property type="entry name" value="COPPER-SENSING TRANSCRIPTIONAL REPRESSOR RICR"/>
    <property type="match status" value="1"/>
</dbReference>
<comment type="similarity">
    <text evidence="1">Belongs to the CsoR family.</text>
</comment>
<evidence type="ECO:0000256" key="3">
    <source>
        <dbReference type="SAM" id="MobiDB-lite"/>
    </source>
</evidence>
<dbReference type="Gene3D" id="1.20.58.1000">
    <property type="entry name" value="Metal-sensitive repressor, helix protomer"/>
    <property type="match status" value="1"/>
</dbReference>
<gene>
    <name evidence="4" type="ORF">GKG38_10835</name>
</gene>
<dbReference type="EMBL" id="WKZA01000055">
    <property type="protein sequence ID" value="MSA95539.1"/>
    <property type="molecule type" value="Genomic_DNA"/>
</dbReference>
<organism evidence="4 5">
    <name type="scientific">Gordonibacter urolithinfaciens</name>
    <dbReference type="NCBI Taxonomy" id="1335613"/>
    <lineage>
        <taxon>Bacteria</taxon>
        <taxon>Bacillati</taxon>
        <taxon>Actinomycetota</taxon>
        <taxon>Coriobacteriia</taxon>
        <taxon>Eggerthellales</taxon>
        <taxon>Eggerthellaceae</taxon>
        <taxon>Gordonibacter</taxon>
    </lineage>
</organism>
<name>A0A7K0IBV0_9ACTN</name>
<dbReference type="GO" id="GO:0045892">
    <property type="term" value="P:negative regulation of DNA-templated transcription"/>
    <property type="evidence" value="ECO:0007669"/>
    <property type="project" value="UniProtKB-ARBA"/>
</dbReference>
<dbReference type="RefSeq" id="WP_154270623.1">
    <property type="nucleotide sequence ID" value="NZ_JAJCNT010000018.1"/>
</dbReference>
<dbReference type="GO" id="GO:0046872">
    <property type="term" value="F:metal ion binding"/>
    <property type="evidence" value="ECO:0007669"/>
    <property type="project" value="InterPro"/>
</dbReference>
<feature type="compositionally biased region" description="Basic and acidic residues" evidence="3">
    <location>
        <begin position="8"/>
        <end position="20"/>
    </location>
</feature>
<evidence type="ECO:0000256" key="2">
    <source>
        <dbReference type="ARBA" id="ARBA00023008"/>
    </source>
</evidence>
<sequence>MASDGPLTDEKATATDDGARATEGGARDGAACPCRHKETPRDEELQADLQKRLNRVIGQLGGVKAMLDDNRYCGDVLVQLAAAESAVRSISSKLLQNHLETCVVEQIQRGNVEVVDEVMQLMRKFSR</sequence>
<feature type="compositionally biased region" description="Basic and acidic residues" evidence="3">
    <location>
        <begin position="35"/>
        <end position="44"/>
    </location>
</feature>
<comment type="caution">
    <text evidence="4">The sequence shown here is derived from an EMBL/GenBank/DDBJ whole genome shotgun (WGS) entry which is preliminary data.</text>
</comment>
<dbReference type="AlphaFoldDB" id="A0A7K0IBV0"/>
<evidence type="ECO:0000313" key="5">
    <source>
        <dbReference type="Proteomes" id="UP000462865"/>
    </source>
</evidence>
<dbReference type="Pfam" id="PF02583">
    <property type="entry name" value="Trns_repr_metal"/>
    <property type="match status" value="1"/>
</dbReference>
<evidence type="ECO:0000256" key="1">
    <source>
        <dbReference type="ARBA" id="ARBA00005428"/>
    </source>
</evidence>
<dbReference type="Proteomes" id="UP000462865">
    <property type="component" value="Unassembled WGS sequence"/>
</dbReference>
<keyword evidence="2" id="KW-0186">Copper</keyword>
<dbReference type="CDD" id="cd10156">
    <property type="entry name" value="FpFrmR-Cterm-like_DUF156"/>
    <property type="match status" value="1"/>
</dbReference>
<dbReference type="InterPro" id="IPR038390">
    <property type="entry name" value="Metal_Tscrpt_repr_sf"/>
</dbReference>
<dbReference type="GO" id="GO:0003677">
    <property type="term" value="F:DNA binding"/>
    <property type="evidence" value="ECO:0007669"/>
    <property type="project" value="InterPro"/>
</dbReference>